<dbReference type="Proteomes" id="UP001144205">
    <property type="component" value="Unassembled WGS sequence"/>
</dbReference>
<protein>
    <recommendedName>
        <fullName evidence="3">Porin</fullName>
    </recommendedName>
</protein>
<reference evidence="1" key="1">
    <citation type="journal article" date="2023" name="Int. J. Syst. Evol. Microbiol.">
        <title>Sinisalibacter aestuarii sp. nov., isolated from estuarine sediment of the Arakawa River.</title>
        <authorList>
            <person name="Arafat S.T."/>
            <person name="Hirano S."/>
            <person name="Sato A."/>
            <person name="Takeuchi K."/>
            <person name="Yasuda T."/>
            <person name="Terahara T."/>
            <person name="Hamada M."/>
            <person name="Kobayashi T."/>
        </authorList>
    </citation>
    <scope>NUCLEOTIDE SEQUENCE</scope>
    <source>
        <strain evidence="1">B-399</strain>
    </source>
</reference>
<dbReference type="InterPro" id="IPR007433">
    <property type="entry name" value="DUF481"/>
</dbReference>
<gene>
    <name evidence="1" type="ORF">STA1M1_33020</name>
</gene>
<organism evidence="1 2">
    <name type="scientific">Sinisalibacter aestuarii</name>
    <dbReference type="NCBI Taxonomy" id="2949426"/>
    <lineage>
        <taxon>Bacteria</taxon>
        <taxon>Pseudomonadati</taxon>
        <taxon>Pseudomonadota</taxon>
        <taxon>Alphaproteobacteria</taxon>
        <taxon>Rhodobacterales</taxon>
        <taxon>Roseobacteraceae</taxon>
        <taxon>Sinisalibacter</taxon>
    </lineage>
</organism>
<dbReference type="Pfam" id="PF04338">
    <property type="entry name" value="DUF481"/>
    <property type="match status" value="1"/>
</dbReference>
<proteinExistence type="predicted"/>
<name>A0ABQ5LXT6_9RHOB</name>
<keyword evidence="2" id="KW-1185">Reference proteome</keyword>
<sequence length="477" mass="51596">MFDYQSLTLTTGEKFDLHGVQYLHPLTDWLYFGAGLSGPMLHGDYGGFFTAAATLHAQQRLFGNWYVDAGLSVGAGAGGSSVQNIKVLSGDGTYVRKYAGLGYDMGGYILGVNYSDVAIANSQIDGASFSFFVQKPISYSIGSYGDSGRALGAVDADYRAHESIVSFDYNHVTQINPTGKYGGDIGLVSPQYSQFIDDDTYWFLGLDLGYSGLIWYNQAQGGFGRRLSLTPNFHLYGQLGLGTGGWVTDTFDTGPGLVIYPKVKAELRQGRIGATASAGYYWAPMGTSKNWTIGAGLNYHFDAGTPAASGPDTAPDSTLRGIRLNLFDRYAFAVESNGQKIDNLNLVALQADYAFDDHWYVTAQIAAATNQFKGYAGYVEGLVGIGWQSDMFFSDRLQGFAQVMYGMNDIGIDAARDVGALLYPSVGLNYSLSDNYAIYGQFGKTASLGQYLEPNFTNSFENLTVGLGLTYRFSSPD</sequence>
<accession>A0ABQ5LXT6</accession>
<evidence type="ECO:0000313" key="1">
    <source>
        <dbReference type="EMBL" id="GKY89433.1"/>
    </source>
</evidence>
<dbReference type="EMBL" id="BROH01000012">
    <property type="protein sequence ID" value="GKY89433.1"/>
    <property type="molecule type" value="Genomic_DNA"/>
</dbReference>
<evidence type="ECO:0008006" key="3">
    <source>
        <dbReference type="Google" id="ProtNLM"/>
    </source>
</evidence>
<comment type="caution">
    <text evidence="1">The sequence shown here is derived from an EMBL/GenBank/DDBJ whole genome shotgun (WGS) entry which is preliminary data.</text>
</comment>
<evidence type="ECO:0000313" key="2">
    <source>
        <dbReference type="Proteomes" id="UP001144205"/>
    </source>
</evidence>